<comment type="caution">
    <text evidence="2">The sequence shown here is derived from an EMBL/GenBank/DDBJ whole genome shotgun (WGS) entry which is preliminary data.</text>
</comment>
<organism evidence="2 3">
    <name type="scientific">Candidatus Pullibacteroides excrementavium</name>
    <dbReference type="NCBI Taxonomy" id="2840905"/>
    <lineage>
        <taxon>Bacteria</taxon>
        <taxon>Pseudomonadati</taxon>
        <taxon>Bacteroidota</taxon>
        <taxon>Bacteroidia</taxon>
        <taxon>Bacteroidales</taxon>
        <taxon>Candidatus Pullibacteroides</taxon>
    </lineage>
</organism>
<sequence length="66" mass="7328">MKTKVLKWALAVFGLGLVAFFACKPSEEGYEGPLEFAVLQSGDYAGGQLVTDYYTVCRDYESYAEM</sequence>
<dbReference type="AlphaFoldDB" id="A0A9D9H1Z1"/>
<dbReference type="Proteomes" id="UP000823612">
    <property type="component" value="Unassembled WGS sequence"/>
</dbReference>
<reference evidence="2" key="2">
    <citation type="journal article" date="2021" name="PeerJ">
        <title>Extensive microbial diversity within the chicken gut microbiome revealed by metagenomics and culture.</title>
        <authorList>
            <person name="Gilroy R."/>
            <person name="Ravi A."/>
            <person name="Getino M."/>
            <person name="Pursley I."/>
            <person name="Horton D.L."/>
            <person name="Alikhan N.F."/>
            <person name="Baker D."/>
            <person name="Gharbi K."/>
            <person name="Hall N."/>
            <person name="Watson M."/>
            <person name="Adriaenssens E.M."/>
            <person name="Foster-Nyarko E."/>
            <person name="Jarju S."/>
            <person name="Secka A."/>
            <person name="Antonio M."/>
            <person name="Oren A."/>
            <person name="Chaudhuri R.R."/>
            <person name="La Ragione R."/>
            <person name="Hildebrand F."/>
            <person name="Pallen M.J."/>
        </authorList>
    </citation>
    <scope>NUCLEOTIDE SEQUENCE</scope>
    <source>
        <strain evidence="2">2889</strain>
    </source>
</reference>
<dbReference type="PROSITE" id="PS51257">
    <property type="entry name" value="PROKAR_LIPOPROTEIN"/>
    <property type="match status" value="1"/>
</dbReference>
<gene>
    <name evidence="2" type="ORF">IAB08_04080</name>
</gene>
<protein>
    <submittedName>
        <fullName evidence="2">Uncharacterized protein</fullName>
    </submittedName>
</protein>
<evidence type="ECO:0000313" key="3">
    <source>
        <dbReference type="Proteomes" id="UP000823612"/>
    </source>
</evidence>
<dbReference type="EMBL" id="JADIMZ010000061">
    <property type="protein sequence ID" value="MBO8432457.1"/>
    <property type="molecule type" value="Genomic_DNA"/>
</dbReference>
<evidence type="ECO:0000256" key="1">
    <source>
        <dbReference type="SAM" id="SignalP"/>
    </source>
</evidence>
<evidence type="ECO:0000313" key="2">
    <source>
        <dbReference type="EMBL" id="MBO8432457.1"/>
    </source>
</evidence>
<keyword evidence="1" id="KW-0732">Signal</keyword>
<proteinExistence type="predicted"/>
<name>A0A9D9H1Z1_9BACT</name>
<feature type="signal peptide" evidence="1">
    <location>
        <begin position="1"/>
        <end position="21"/>
    </location>
</feature>
<reference evidence="2" key="1">
    <citation type="submission" date="2020-10" db="EMBL/GenBank/DDBJ databases">
        <authorList>
            <person name="Gilroy R."/>
        </authorList>
    </citation>
    <scope>NUCLEOTIDE SEQUENCE</scope>
    <source>
        <strain evidence="2">2889</strain>
    </source>
</reference>
<feature type="chain" id="PRO_5039698819" evidence="1">
    <location>
        <begin position="22"/>
        <end position="66"/>
    </location>
</feature>
<accession>A0A9D9H1Z1</accession>